<name>A0A1M6E9U6_9BACT</name>
<evidence type="ECO:0000313" key="1">
    <source>
        <dbReference type="EMBL" id="SHI82284.1"/>
    </source>
</evidence>
<dbReference type="InterPro" id="IPR045921">
    <property type="entry name" value="DUF6340"/>
</dbReference>
<keyword evidence="2" id="KW-1185">Reference proteome</keyword>
<dbReference type="Pfam" id="PF19867">
    <property type="entry name" value="DUF6340"/>
    <property type="match status" value="1"/>
</dbReference>
<accession>A0A1M6E9U6</accession>
<dbReference type="RefSeq" id="WP_073167000.1">
    <property type="nucleotide sequence ID" value="NZ_FQZE01000006.1"/>
</dbReference>
<sequence length="350" mass="40253">MKKKFSKTGNYLTVLIFLILGYSCVSTQSLLIEIPEPAPKNLPANIQSLTIVTQAVDNNYSDLSSDSLQNIFYEKNFRYDTVVYDFQMADTTMKALGELLFESGRYDYVIPENRFLPPQRSSFFGLPLPWDTIKNLAQTFETDAVLSLDHLKTRVVTDYGSESYFDPFQDGFFSAATAQMQIMYEALFRVYDPAQEKVLMREFLRDTLYWEDTDVSTRNLFTKFTPVKQALTEAGISIALDFSEKISMIWFTEQRNFFIKGNTEMKQATQLANSGDWQTAIALWKEISENAGSKTLRSKAQYNIAVGNEILGDLNAAVSWALKSYNTMYRPITYEYLQILERRKSELKNK</sequence>
<dbReference type="Proteomes" id="UP000184050">
    <property type="component" value="Unassembled WGS sequence"/>
</dbReference>
<protein>
    <submittedName>
        <fullName evidence="1">Uncharacterized protein</fullName>
    </submittedName>
</protein>
<dbReference type="PROSITE" id="PS51257">
    <property type="entry name" value="PROKAR_LIPOPROTEIN"/>
    <property type="match status" value="1"/>
</dbReference>
<dbReference type="STRING" id="1168035.SAMN05444280_106120"/>
<dbReference type="AlphaFoldDB" id="A0A1M6E9U6"/>
<dbReference type="OrthoDB" id="1115705at2"/>
<reference evidence="1 2" key="1">
    <citation type="submission" date="2016-11" db="EMBL/GenBank/DDBJ databases">
        <authorList>
            <person name="Jaros S."/>
            <person name="Januszkiewicz K."/>
            <person name="Wedrychowicz H."/>
        </authorList>
    </citation>
    <scope>NUCLEOTIDE SEQUENCE [LARGE SCALE GENOMIC DNA]</scope>
    <source>
        <strain evidence="1 2">DSM 27063</strain>
    </source>
</reference>
<organism evidence="1 2">
    <name type="scientific">Tangfeifania diversioriginum</name>
    <dbReference type="NCBI Taxonomy" id="1168035"/>
    <lineage>
        <taxon>Bacteria</taxon>
        <taxon>Pseudomonadati</taxon>
        <taxon>Bacteroidota</taxon>
        <taxon>Bacteroidia</taxon>
        <taxon>Marinilabiliales</taxon>
        <taxon>Prolixibacteraceae</taxon>
        <taxon>Tangfeifania</taxon>
    </lineage>
</organism>
<dbReference type="EMBL" id="FQZE01000006">
    <property type="protein sequence ID" value="SHI82284.1"/>
    <property type="molecule type" value="Genomic_DNA"/>
</dbReference>
<proteinExistence type="predicted"/>
<gene>
    <name evidence="1" type="ORF">SAMN05444280_106120</name>
</gene>
<evidence type="ECO:0000313" key="2">
    <source>
        <dbReference type="Proteomes" id="UP000184050"/>
    </source>
</evidence>